<proteinExistence type="predicted"/>
<name>A0A414CLZ0_STRPA</name>
<dbReference type="InterPro" id="IPR012543">
    <property type="entry name" value="DUF1694"/>
</dbReference>
<dbReference type="EMBL" id="QSIO01000001">
    <property type="protein sequence ID" value="RHC96056.1"/>
    <property type="molecule type" value="Genomic_DNA"/>
</dbReference>
<evidence type="ECO:0000313" key="2">
    <source>
        <dbReference type="Proteomes" id="UP000285773"/>
    </source>
</evidence>
<sequence>MTDINKTILEKAAGPTRFNPDEQRRFLETYEERVIASCTLEEARDKIYLEQYSTILTDISDRFHPVLVKISPALDENSQLQYLKKTKDLGLVASIVSDDCRHSPFGLIIHTDHPSGISPTNMNLQYPNLFEKKEETASPEKKSFWKRLFS</sequence>
<dbReference type="Gene3D" id="3.30.1330.30">
    <property type="match status" value="1"/>
</dbReference>
<gene>
    <name evidence="1" type="ORF">DW820_02725</name>
</gene>
<dbReference type="Pfam" id="PF07997">
    <property type="entry name" value="DUF1694"/>
    <property type="match status" value="1"/>
</dbReference>
<dbReference type="Proteomes" id="UP000285773">
    <property type="component" value="Unassembled WGS sequence"/>
</dbReference>
<dbReference type="PIRSF" id="PIRSF034303">
    <property type="entry name" value="DUF1694"/>
    <property type="match status" value="1"/>
</dbReference>
<dbReference type="InterPro" id="IPR029064">
    <property type="entry name" value="Ribosomal_eL30-like_sf"/>
</dbReference>
<dbReference type="RefSeq" id="WP_118095388.1">
    <property type="nucleotide sequence ID" value="NZ_QSIO01000001.1"/>
</dbReference>
<reference evidence="1 2" key="1">
    <citation type="submission" date="2018-08" db="EMBL/GenBank/DDBJ databases">
        <title>A genome reference for cultivated species of the human gut microbiota.</title>
        <authorList>
            <person name="Zou Y."/>
            <person name="Xue W."/>
            <person name="Luo G."/>
        </authorList>
    </citation>
    <scope>NUCLEOTIDE SEQUENCE [LARGE SCALE GENOMIC DNA]</scope>
    <source>
        <strain evidence="1 2">AM33-3BH</strain>
    </source>
</reference>
<dbReference type="SUPFAM" id="SSF160515">
    <property type="entry name" value="YueI-like"/>
    <property type="match status" value="1"/>
</dbReference>
<evidence type="ECO:0000313" key="1">
    <source>
        <dbReference type="EMBL" id="RHC96056.1"/>
    </source>
</evidence>
<organism evidence="1 2">
    <name type="scientific">Streptococcus parasanguinis</name>
    <dbReference type="NCBI Taxonomy" id="1318"/>
    <lineage>
        <taxon>Bacteria</taxon>
        <taxon>Bacillati</taxon>
        <taxon>Bacillota</taxon>
        <taxon>Bacilli</taxon>
        <taxon>Lactobacillales</taxon>
        <taxon>Streptococcaceae</taxon>
        <taxon>Streptococcus</taxon>
    </lineage>
</organism>
<protein>
    <submittedName>
        <fullName evidence="1">DUF1694 domain-containing protein</fullName>
    </submittedName>
</protein>
<comment type="caution">
    <text evidence="1">The sequence shown here is derived from an EMBL/GenBank/DDBJ whole genome shotgun (WGS) entry which is preliminary data.</text>
</comment>
<accession>A0A414CLZ0</accession>
<dbReference type="AlphaFoldDB" id="A0A414CLZ0"/>